<gene>
    <name evidence="6" type="ORF">SNE40_009988</name>
</gene>
<comment type="caution">
    <text evidence="6">The sequence shown here is derived from an EMBL/GenBank/DDBJ whole genome shotgun (WGS) entry which is preliminary data.</text>
</comment>
<dbReference type="Pfam" id="PF22976">
    <property type="entry name" value="RRM_10"/>
    <property type="match status" value="1"/>
</dbReference>
<keyword evidence="1" id="KW-0677">Repeat</keyword>
<protein>
    <recommendedName>
        <fullName evidence="5">RRM domain-containing protein</fullName>
    </recommendedName>
</protein>
<feature type="domain" description="RRM" evidence="5">
    <location>
        <begin position="39"/>
        <end position="113"/>
    </location>
</feature>
<dbReference type="CDD" id="cd12689">
    <property type="entry name" value="RRM1_hnRNPL_like"/>
    <property type="match status" value="1"/>
</dbReference>
<dbReference type="PROSITE" id="PS50102">
    <property type="entry name" value="RRM"/>
    <property type="match status" value="3"/>
</dbReference>
<dbReference type="SUPFAM" id="SSF54928">
    <property type="entry name" value="RNA-binding domain, RBD"/>
    <property type="match status" value="4"/>
</dbReference>
<dbReference type="AlphaFoldDB" id="A0AAN8JWU2"/>
<dbReference type="InterPro" id="IPR000504">
    <property type="entry name" value="RRM_dom"/>
</dbReference>
<feature type="compositionally biased region" description="Basic and acidic residues" evidence="4">
    <location>
        <begin position="14"/>
        <end position="34"/>
    </location>
</feature>
<evidence type="ECO:0000256" key="3">
    <source>
        <dbReference type="PROSITE-ProRule" id="PRU00176"/>
    </source>
</evidence>
<feature type="compositionally biased region" description="Low complexity" evidence="4">
    <location>
        <begin position="281"/>
        <end position="300"/>
    </location>
</feature>
<dbReference type="CDD" id="cd12424">
    <property type="entry name" value="RRM3_hnRNPL_like"/>
    <property type="match status" value="1"/>
</dbReference>
<feature type="domain" description="RRM" evidence="5">
    <location>
        <begin position="130"/>
        <end position="207"/>
    </location>
</feature>
<proteinExistence type="predicted"/>
<reference evidence="6 7" key="1">
    <citation type="submission" date="2024-01" db="EMBL/GenBank/DDBJ databases">
        <title>The genome of the rayed Mediterranean limpet Patella caerulea (Linnaeus, 1758).</title>
        <authorList>
            <person name="Anh-Thu Weber A."/>
            <person name="Halstead-Nussloch G."/>
        </authorList>
    </citation>
    <scope>NUCLEOTIDE SEQUENCE [LARGE SCALE GENOMIC DNA]</scope>
    <source>
        <strain evidence="6">AATW-2023a</strain>
        <tissue evidence="6">Whole specimen</tissue>
    </source>
</reference>
<dbReference type="CDD" id="cd12427">
    <property type="entry name" value="RRM4_hnRNPL_like"/>
    <property type="match status" value="1"/>
</dbReference>
<dbReference type="FunFam" id="3.30.70.330:FF:000072">
    <property type="entry name" value="heterogeneous nuclear ribonucleoprotein L isoform X1"/>
    <property type="match status" value="1"/>
</dbReference>
<evidence type="ECO:0000256" key="4">
    <source>
        <dbReference type="SAM" id="MobiDB-lite"/>
    </source>
</evidence>
<dbReference type="Pfam" id="PF11835">
    <property type="entry name" value="RRM_8"/>
    <property type="match status" value="1"/>
</dbReference>
<evidence type="ECO:0000256" key="2">
    <source>
        <dbReference type="ARBA" id="ARBA00022884"/>
    </source>
</evidence>
<dbReference type="EMBL" id="JAZGQO010000007">
    <property type="protein sequence ID" value="KAK6182268.1"/>
    <property type="molecule type" value="Genomic_DNA"/>
</dbReference>
<sequence>MASGGYDGHMSKRQRTDDGGHGYGQRDKYDDPHKPPPSPVVHVRGLSEAAIEGDLVEAVQHFGGVRDVIMMPRKRQALIEFEDAIGARNCVDYAQSSAIYVAGQPAFFNYSTSQKIQRPGDPEDNQPANHILLFTILNPQYPITVDVMQTICSSYGQVLRIVIFKKNGVQTMVEFDSIEAAKRAKSALNGADVYSGCCTLKIEYAKPTRLNVVRNDNESWDYTNPNLGKEHGGGHSRGQPLLQEPRYGSQPAPYNGPADVGVGGGAGPGPGRGAGNGAGYEQGSYYDQGQGDGGYDTYNGPGPGPRGPPQRFGGPPERFPPPAPKHRGGGGGGGGGYDDRGYGPPQQRNFHAPYDQGMGGGPGGPPNFNGGSVIMVYGLSSKMNCDGIFNIFCLYGNVIRVKFLKSKEGSAMVQMGEPISVERIMANLHGTVFFDNKLQLTPSKQAFLQDVRAPHELPDGTPSFKDFMGSRNNRFTNPEAAQKNRIHGPSKVLHYFNAPPGLEEEQICEIFTKHGVKKPTKVRIFPSKSERSSTGLIEFDTKGDATEGLVVGNHSTLPNPVEGKGPYIFKLCFSSTPIAAKE</sequence>
<dbReference type="InterPro" id="IPR021790">
    <property type="entry name" value="PTBP1-like_RRM2"/>
</dbReference>
<name>A0AAN8JWU2_PATCE</name>
<dbReference type="InterPro" id="IPR035979">
    <property type="entry name" value="RBD_domain_sf"/>
</dbReference>
<feature type="region of interest" description="Disordered" evidence="4">
    <location>
        <begin position="221"/>
        <end position="365"/>
    </location>
</feature>
<dbReference type="Gene3D" id="3.30.70.330">
    <property type="match status" value="4"/>
</dbReference>
<evidence type="ECO:0000313" key="6">
    <source>
        <dbReference type="EMBL" id="KAK6182268.1"/>
    </source>
</evidence>
<dbReference type="InterPro" id="IPR055204">
    <property type="entry name" value="HNRNPL_RRM"/>
</dbReference>
<dbReference type="SMART" id="SM00360">
    <property type="entry name" value="RRM"/>
    <property type="match status" value="3"/>
</dbReference>
<keyword evidence="2 3" id="KW-0694">RNA-binding</keyword>
<organism evidence="6 7">
    <name type="scientific">Patella caerulea</name>
    <name type="common">Rayed Mediterranean limpet</name>
    <dbReference type="NCBI Taxonomy" id="87958"/>
    <lineage>
        <taxon>Eukaryota</taxon>
        <taxon>Metazoa</taxon>
        <taxon>Spiralia</taxon>
        <taxon>Lophotrochozoa</taxon>
        <taxon>Mollusca</taxon>
        <taxon>Gastropoda</taxon>
        <taxon>Patellogastropoda</taxon>
        <taxon>Patelloidea</taxon>
        <taxon>Patellidae</taxon>
        <taxon>Patella</taxon>
    </lineage>
</organism>
<feature type="region of interest" description="Disordered" evidence="4">
    <location>
        <begin position="1"/>
        <end position="40"/>
    </location>
</feature>
<dbReference type="PANTHER" id="PTHR15592">
    <property type="entry name" value="MATRIN 3/NUCLEAR PROTEIN 220-RELATED"/>
    <property type="match status" value="1"/>
</dbReference>
<evidence type="ECO:0000256" key="1">
    <source>
        <dbReference type="ARBA" id="ARBA00022737"/>
    </source>
</evidence>
<feature type="domain" description="RRM" evidence="5">
    <location>
        <begin position="372"/>
        <end position="445"/>
    </location>
</feature>
<feature type="compositionally biased region" description="Gly residues" evidence="4">
    <location>
        <begin position="261"/>
        <end position="280"/>
    </location>
</feature>
<dbReference type="InterPro" id="IPR012677">
    <property type="entry name" value="Nucleotide-bd_a/b_plait_sf"/>
</dbReference>
<evidence type="ECO:0000313" key="7">
    <source>
        <dbReference type="Proteomes" id="UP001347796"/>
    </source>
</evidence>
<dbReference type="GO" id="GO:0003723">
    <property type="term" value="F:RNA binding"/>
    <property type="evidence" value="ECO:0007669"/>
    <property type="project" value="UniProtKB-UniRule"/>
</dbReference>
<dbReference type="Pfam" id="PF13893">
    <property type="entry name" value="RRM_5"/>
    <property type="match status" value="1"/>
</dbReference>
<dbReference type="Proteomes" id="UP001347796">
    <property type="component" value="Unassembled WGS sequence"/>
</dbReference>
<evidence type="ECO:0000259" key="5">
    <source>
        <dbReference type="PROSITE" id="PS50102"/>
    </source>
</evidence>
<dbReference type="CDD" id="cd12694">
    <property type="entry name" value="RRM2_hnRNPL_like"/>
    <property type="match status" value="1"/>
</dbReference>
<accession>A0AAN8JWU2</accession>
<keyword evidence="7" id="KW-1185">Reference proteome</keyword>